<gene>
    <name evidence="2" type="ORF">CERZMDRAFT_81174</name>
</gene>
<protein>
    <submittedName>
        <fullName evidence="2">Uncharacterized protein</fullName>
    </submittedName>
</protein>
<accession>A0A6A6FV67</accession>
<feature type="compositionally biased region" description="Basic and acidic residues" evidence="1">
    <location>
        <begin position="132"/>
        <end position="141"/>
    </location>
</feature>
<dbReference type="Proteomes" id="UP000799539">
    <property type="component" value="Unassembled WGS sequence"/>
</dbReference>
<keyword evidence="3" id="KW-1185">Reference proteome</keyword>
<organism evidence="2 3">
    <name type="scientific">Cercospora zeae-maydis SCOH1-5</name>
    <dbReference type="NCBI Taxonomy" id="717836"/>
    <lineage>
        <taxon>Eukaryota</taxon>
        <taxon>Fungi</taxon>
        <taxon>Dikarya</taxon>
        <taxon>Ascomycota</taxon>
        <taxon>Pezizomycotina</taxon>
        <taxon>Dothideomycetes</taxon>
        <taxon>Dothideomycetidae</taxon>
        <taxon>Mycosphaerellales</taxon>
        <taxon>Mycosphaerellaceae</taxon>
        <taxon>Cercospora</taxon>
    </lineage>
</organism>
<evidence type="ECO:0000256" key="1">
    <source>
        <dbReference type="SAM" id="MobiDB-lite"/>
    </source>
</evidence>
<dbReference type="AlphaFoldDB" id="A0A6A6FV67"/>
<feature type="compositionally biased region" description="Basic and acidic residues" evidence="1">
    <location>
        <begin position="106"/>
        <end position="116"/>
    </location>
</feature>
<feature type="region of interest" description="Disordered" evidence="1">
    <location>
        <begin position="58"/>
        <end position="79"/>
    </location>
</feature>
<proteinExistence type="predicted"/>
<evidence type="ECO:0000313" key="2">
    <source>
        <dbReference type="EMBL" id="KAF2217234.1"/>
    </source>
</evidence>
<evidence type="ECO:0000313" key="3">
    <source>
        <dbReference type="Proteomes" id="UP000799539"/>
    </source>
</evidence>
<feature type="region of interest" description="Disordered" evidence="1">
    <location>
        <begin position="106"/>
        <end position="149"/>
    </location>
</feature>
<sequence>MLLTKGLQKHRRYYDRTSARCFYALLAGTARLLPIRARPHSDAREHRIASHTAVQRCLNGPHPTARGLTRRPQAPSTSLPISCSANHSLRRHDHQQRELNADKYIVHKHEEEDQRLHTGNIAASGASQRSTTSKDKGEIQRRNNVTRAP</sequence>
<reference evidence="2" key="1">
    <citation type="journal article" date="2020" name="Stud. Mycol.">
        <title>101 Dothideomycetes genomes: a test case for predicting lifestyles and emergence of pathogens.</title>
        <authorList>
            <person name="Haridas S."/>
            <person name="Albert R."/>
            <person name="Binder M."/>
            <person name="Bloem J."/>
            <person name="Labutti K."/>
            <person name="Salamov A."/>
            <person name="Andreopoulos B."/>
            <person name="Baker S."/>
            <person name="Barry K."/>
            <person name="Bills G."/>
            <person name="Bluhm B."/>
            <person name="Cannon C."/>
            <person name="Castanera R."/>
            <person name="Culley D."/>
            <person name="Daum C."/>
            <person name="Ezra D."/>
            <person name="Gonzalez J."/>
            <person name="Henrissat B."/>
            <person name="Kuo A."/>
            <person name="Liang C."/>
            <person name="Lipzen A."/>
            <person name="Lutzoni F."/>
            <person name="Magnuson J."/>
            <person name="Mondo S."/>
            <person name="Nolan M."/>
            <person name="Ohm R."/>
            <person name="Pangilinan J."/>
            <person name="Park H.-J."/>
            <person name="Ramirez L."/>
            <person name="Alfaro M."/>
            <person name="Sun H."/>
            <person name="Tritt A."/>
            <person name="Yoshinaga Y."/>
            <person name="Zwiers L.-H."/>
            <person name="Turgeon B."/>
            <person name="Goodwin S."/>
            <person name="Spatafora J."/>
            <person name="Crous P."/>
            <person name="Grigoriev I."/>
        </authorList>
    </citation>
    <scope>NUCLEOTIDE SEQUENCE</scope>
    <source>
        <strain evidence="2">SCOH1-5</strain>
    </source>
</reference>
<name>A0A6A6FV67_9PEZI</name>
<dbReference type="EMBL" id="ML992663">
    <property type="protein sequence ID" value="KAF2217234.1"/>
    <property type="molecule type" value="Genomic_DNA"/>
</dbReference>